<feature type="compositionally biased region" description="Basic and acidic residues" evidence="1">
    <location>
        <begin position="288"/>
        <end position="331"/>
    </location>
</feature>
<organism evidence="2 3">
    <name type="scientific">Streptomyces albiflavescens</name>
    <dbReference type="NCBI Taxonomy" id="1623582"/>
    <lineage>
        <taxon>Bacteria</taxon>
        <taxon>Bacillati</taxon>
        <taxon>Actinomycetota</taxon>
        <taxon>Actinomycetes</taxon>
        <taxon>Kitasatosporales</taxon>
        <taxon>Streptomycetaceae</taxon>
        <taxon>Streptomyces</taxon>
    </lineage>
</organism>
<dbReference type="RefSeq" id="WP_308429373.1">
    <property type="nucleotide sequence ID" value="NZ_BMMM01000015.1"/>
</dbReference>
<evidence type="ECO:0000313" key="3">
    <source>
        <dbReference type="Proteomes" id="UP000600365"/>
    </source>
</evidence>
<name>A0A918D7Q8_9ACTN</name>
<feature type="region of interest" description="Disordered" evidence="1">
    <location>
        <begin position="249"/>
        <end position="440"/>
    </location>
</feature>
<dbReference type="EMBL" id="BMMM01000015">
    <property type="protein sequence ID" value="GGN82263.1"/>
    <property type="molecule type" value="Genomic_DNA"/>
</dbReference>
<proteinExistence type="predicted"/>
<protein>
    <recommendedName>
        <fullName evidence="4">MarR family transcriptional regulator</fullName>
    </recommendedName>
</protein>
<evidence type="ECO:0000256" key="1">
    <source>
        <dbReference type="SAM" id="MobiDB-lite"/>
    </source>
</evidence>
<comment type="caution">
    <text evidence="2">The sequence shown here is derived from an EMBL/GenBank/DDBJ whole genome shotgun (WGS) entry which is preliminary data.</text>
</comment>
<accession>A0A918D7Q8</accession>
<feature type="region of interest" description="Disordered" evidence="1">
    <location>
        <begin position="476"/>
        <end position="527"/>
    </location>
</feature>
<feature type="compositionally biased region" description="Low complexity" evidence="1">
    <location>
        <begin position="417"/>
        <end position="440"/>
    </location>
</feature>
<evidence type="ECO:0008006" key="4">
    <source>
        <dbReference type="Google" id="ProtNLM"/>
    </source>
</evidence>
<feature type="compositionally biased region" description="Gly residues" evidence="1">
    <location>
        <begin position="397"/>
        <end position="406"/>
    </location>
</feature>
<evidence type="ECO:0000313" key="2">
    <source>
        <dbReference type="EMBL" id="GGN82263.1"/>
    </source>
</evidence>
<sequence>MSGYRDSLGRVGYDLLWHALDQCHREEETGGLRVSGKPGGVFHFRDGLVVAVQSPGAPGPEARMLRTGRISGEQWAELLREAGGTSWPEAGLVAHGHAGAAQLRVVCMMALQDAAFAVVAGHVDGCERLDAAEPFAPVAVGEAPGRLLQDATRKLAALAALPHPVRPDRERPRPVPGADLLRVRLSPEQRELLAHADGRRTARDIAFATGHAVYTVTVVMARMIGEGLLEWTAETEPIAPITIHLPPTVALHPRPPSTPRPAEGAWEADRGEEPVGEWPEVDGVEGPIPERPEAAGGEEPVRERPEADGGEEPVRERPEADGGEERVRDWPEAEGGGGLVAQEESRPTGAGGLGAETPAPDDADESTGTASGPDGAGESAGTASGPDGAGESAGTAFGPGGAGESAGSGLDDADESAGTAPAPDGDGEPADTAPAPDGAAEWPASVVEPALRPTEGTPRIAPEVVWALASMVGTGTGASTAEDAALTPPSEADAPTTPPRPTSSDLPRRNPGASGITETLAPESAGASWKGFFRLRNRIWTPDSGT</sequence>
<dbReference type="AlphaFoldDB" id="A0A918D7Q8"/>
<dbReference type="Proteomes" id="UP000600365">
    <property type="component" value="Unassembled WGS sequence"/>
</dbReference>
<keyword evidence="3" id="KW-1185">Reference proteome</keyword>
<gene>
    <name evidence="2" type="ORF">GCM10011579_069720</name>
</gene>
<reference evidence="2 3" key="1">
    <citation type="journal article" date="2014" name="Int. J. Syst. Evol. Microbiol.">
        <title>Complete genome sequence of Corynebacterium casei LMG S-19264T (=DSM 44701T), isolated from a smear-ripened cheese.</title>
        <authorList>
            <consortium name="US DOE Joint Genome Institute (JGI-PGF)"/>
            <person name="Walter F."/>
            <person name="Albersmeier A."/>
            <person name="Kalinowski J."/>
            <person name="Ruckert C."/>
        </authorList>
    </citation>
    <scope>NUCLEOTIDE SEQUENCE [LARGE SCALE GENOMIC DNA]</scope>
    <source>
        <strain evidence="2 3">CGMCC 4.7111</strain>
    </source>
</reference>